<proteinExistence type="predicted"/>
<dbReference type="KEGG" id="bbel:109472196"/>
<keyword evidence="7" id="KW-1185">Reference proteome</keyword>
<dbReference type="GeneID" id="109472196"/>
<dbReference type="PANTHER" id="PTHR23349">
    <property type="entry name" value="BASIC HELIX-LOOP-HELIX TRANSCRIPTION FACTOR, TWIST"/>
    <property type="match status" value="1"/>
</dbReference>
<dbReference type="GO" id="GO:0032502">
    <property type="term" value="P:developmental process"/>
    <property type="evidence" value="ECO:0007669"/>
    <property type="project" value="TreeGrafter"/>
</dbReference>
<protein>
    <submittedName>
        <fullName evidence="8">Heart- and neural crest derivatives-expressed protein 2-like</fullName>
    </submittedName>
</protein>
<keyword evidence="3" id="KW-0804">Transcription</keyword>
<evidence type="ECO:0000313" key="8">
    <source>
        <dbReference type="RefSeq" id="XP_019627353.1"/>
    </source>
</evidence>
<dbReference type="Proteomes" id="UP000515135">
    <property type="component" value="Unplaced"/>
</dbReference>
<evidence type="ECO:0000256" key="4">
    <source>
        <dbReference type="ARBA" id="ARBA00023242"/>
    </source>
</evidence>
<evidence type="ECO:0000256" key="2">
    <source>
        <dbReference type="ARBA" id="ARBA00023125"/>
    </source>
</evidence>
<dbReference type="PROSITE" id="PS50888">
    <property type="entry name" value="BHLH"/>
    <property type="match status" value="1"/>
</dbReference>
<keyword evidence="4" id="KW-0539">Nucleus</keyword>
<evidence type="ECO:0000259" key="6">
    <source>
        <dbReference type="PROSITE" id="PS50888"/>
    </source>
</evidence>
<reference evidence="8" key="1">
    <citation type="submission" date="2025-08" db="UniProtKB">
        <authorList>
            <consortium name="RefSeq"/>
        </authorList>
    </citation>
    <scope>IDENTIFICATION</scope>
    <source>
        <tissue evidence="8">Gonad</tissue>
    </source>
</reference>
<dbReference type="InterPro" id="IPR011598">
    <property type="entry name" value="bHLH_dom"/>
</dbReference>
<dbReference type="FunFam" id="4.10.280.10:FF:000035">
    <property type="entry name" value="Pancreas-specific transcription factor 1a"/>
    <property type="match status" value="1"/>
</dbReference>
<dbReference type="GO" id="GO:0000977">
    <property type="term" value="F:RNA polymerase II transcription regulatory region sequence-specific DNA binding"/>
    <property type="evidence" value="ECO:0007669"/>
    <property type="project" value="TreeGrafter"/>
</dbReference>
<keyword evidence="2" id="KW-0238">DNA-binding</keyword>
<feature type="region of interest" description="Disordered" evidence="5">
    <location>
        <begin position="128"/>
        <end position="151"/>
    </location>
</feature>
<feature type="domain" description="BHLH" evidence="6">
    <location>
        <begin position="149"/>
        <end position="201"/>
    </location>
</feature>
<organism evidence="7 8">
    <name type="scientific">Branchiostoma belcheri</name>
    <name type="common">Amphioxus</name>
    <dbReference type="NCBI Taxonomy" id="7741"/>
    <lineage>
        <taxon>Eukaryota</taxon>
        <taxon>Metazoa</taxon>
        <taxon>Chordata</taxon>
        <taxon>Cephalochordata</taxon>
        <taxon>Leptocardii</taxon>
        <taxon>Amphioxiformes</taxon>
        <taxon>Branchiostomatidae</taxon>
        <taxon>Branchiostoma</taxon>
    </lineage>
</organism>
<dbReference type="PANTHER" id="PTHR23349:SF97">
    <property type="entry name" value="BHLH DOMAIN-CONTAINING PROTEIN"/>
    <property type="match status" value="1"/>
</dbReference>
<evidence type="ECO:0000256" key="5">
    <source>
        <dbReference type="SAM" id="MobiDB-lite"/>
    </source>
</evidence>
<name>A0A6P4YSL2_BRABE</name>
<dbReference type="RefSeq" id="XP_019627353.1">
    <property type="nucleotide sequence ID" value="XM_019771794.1"/>
</dbReference>
<sequence>MMEERGDQFFADLQTLDLTVDLQQEAIGAAAAPGGMFLNADHDHHHHEYADGFPPFSYSMENVNVASNNHAVDFGGDDQFNNSMAGSAQFSIYRHCELETVIPSLGDRLAALDERVVQGADWTPVRPIMRRSGALESPPEDADTGSPKQQRMAANIRERRRMLNINSAFEELRHHVPTFPYEKRLSKIDTLRLAIAYIALLSGIVQSGLEPCCYIQQCLKHGHTDSYTDVWMTSDLTARLSWITWE</sequence>
<dbReference type="CDD" id="cd11416">
    <property type="entry name" value="bHLH_TS_ceHLH13_like"/>
    <property type="match status" value="1"/>
</dbReference>
<dbReference type="GO" id="GO:0046983">
    <property type="term" value="F:protein dimerization activity"/>
    <property type="evidence" value="ECO:0007669"/>
    <property type="project" value="InterPro"/>
</dbReference>
<dbReference type="OrthoDB" id="6125763at2759"/>
<evidence type="ECO:0000256" key="3">
    <source>
        <dbReference type="ARBA" id="ARBA00023163"/>
    </source>
</evidence>
<dbReference type="InterPro" id="IPR036638">
    <property type="entry name" value="HLH_DNA-bd_sf"/>
</dbReference>
<keyword evidence="1" id="KW-0805">Transcription regulation</keyword>
<evidence type="ECO:0000313" key="7">
    <source>
        <dbReference type="Proteomes" id="UP000515135"/>
    </source>
</evidence>
<dbReference type="GO" id="GO:0000981">
    <property type="term" value="F:DNA-binding transcription factor activity, RNA polymerase II-specific"/>
    <property type="evidence" value="ECO:0007669"/>
    <property type="project" value="TreeGrafter"/>
</dbReference>
<gene>
    <name evidence="8" type="primary">LOC109472196</name>
</gene>
<accession>A0A6P4YSL2</accession>
<dbReference type="AlphaFoldDB" id="A0A6P4YSL2"/>
<dbReference type="SUPFAM" id="SSF47459">
    <property type="entry name" value="HLH, helix-loop-helix DNA-binding domain"/>
    <property type="match status" value="1"/>
</dbReference>
<dbReference type="InterPro" id="IPR050283">
    <property type="entry name" value="E-box_TF_Regulators"/>
</dbReference>
<dbReference type="Pfam" id="PF00010">
    <property type="entry name" value="HLH"/>
    <property type="match status" value="1"/>
</dbReference>
<evidence type="ECO:0000256" key="1">
    <source>
        <dbReference type="ARBA" id="ARBA00023015"/>
    </source>
</evidence>
<dbReference type="SMART" id="SM00353">
    <property type="entry name" value="HLH"/>
    <property type="match status" value="1"/>
</dbReference>
<dbReference type="Gene3D" id="4.10.280.10">
    <property type="entry name" value="Helix-loop-helix DNA-binding domain"/>
    <property type="match status" value="1"/>
</dbReference>